<sequence>MFFKEITFFYSYFYNGQLNILIYFFKFHSIVQIVKCAPLLNLFIYLKNTIIKFITIHT</sequence>
<dbReference type="EMBL" id="JPQZ01000093">
    <property type="protein sequence ID" value="KKO74258.1"/>
    <property type="molecule type" value="Genomic_DNA"/>
</dbReference>
<protein>
    <submittedName>
        <fullName evidence="2">Uncharacterized protein</fullName>
    </submittedName>
</protein>
<dbReference type="Proteomes" id="UP000034350">
    <property type="component" value="Unassembled WGS sequence"/>
</dbReference>
<evidence type="ECO:0000256" key="1">
    <source>
        <dbReference type="SAM" id="Phobius"/>
    </source>
</evidence>
<reference evidence="2 3" key="1">
    <citation type="journal article" date="2015" name="Environ. Microbiol.">
        <title>Genome analyses suggest the presence of polyploidy and recent human-driven expansions in eight global populations of the honeybee pathogen Nosema ceranae.</title>
        <authorList>
            <person name="Pelin A."/>
            <person name="Selman M."/>
            <person name="Aris-Brosou S."/>
            <person name="Farinelli L."/>
            <person name="Corradi N."/>
        </authorList>
    </citation>
    <scope>NUCLEOTIDE SEQUENCE [LARGE SCALE GENOMIC DNA]</scope>
    <source>
        <strain evidence="2 3">PA08 1199</strain>
    </source>
</reference>
<accession>A0A0F9WMG2</accession>
<keyword evidence="1" id="KW-0472">Membrane</keyword>
<proteinExistence type="predicted"/>
<keyword evidence="1" id="KW-0812">Transmembrane</keyword>
<name>A0A0F9WMG2_9MICR</name>
<dbReference type="GeneID" id="36321611"/>
<comment type="caution">
    <text evidence="2">The sequence shown here is derived from an EMBL/GenBank/DDBJ whole genome shotgun (WGS) entry which is preliminary data.</text>
</comment>
<organism evidence="2 3">
    <name type="scientific">Vairimorpha ceranae</name>
    <dbReference type="NCBI Taxonomy" id="40302"/>
    <lineage>
        <taxon>Eukaryota</taxon>
        <taxon>Fungi</taxon>
        <taxon>Fungi incertae sedis</taxon>
        <taxon>Microsporidia</taxon>
        <taxon>Nosematidae</taxon>
        <taxon>Vairimorpha</taxon>
    </lineage>
</organism>
<evidence type="ECO:0000313" key="3">
    <source>
        <dbReference type="Proteomes" id="UP000034350"/>
    </source>
</evidence>
<dbReference type="AlphaFoldDB" id="A0A0F9WMG2"/>
<keyword evidence="3" id="KW-1185">Reference proteome</keyword>
<evidence type="ECO:0000313" key="2">
    <source>
        <dbReference type="EMBL" id="KKO74258.1"/>
    </source>
</evidence>
<keyword evidence="1" id="KW-1133">Transmembrane helix</keyword>
<gene>
    <name evidence="2" type="ORF">AAJ76_9300013149</name>
</gene>
<dbReference type="VEuPathDB" id="MicrosporidiaDB:AAJ76_9300013149"/>
<feature type="transmembrane region" description="Helical" evidence="1">
    <location>
        <begin position="20"/>
        <end position="46"/>
    </location>
</feature>
<dbReference type="RefSeq" id="XP_024330000.1">
    <property type="nucleotide sequence ID" value="XM_024476655.1"/>
</dbReference>